<reference evidence="2" key="1">
    <citation type="journal article" date="2023" name="Mol. Phylogenet. Evol.">
        <title>Genome-scale phylogeny and comparative genomics of the fungal order Sordariales.</title>
        <authorList>
            <person name="Hensen N."/>
            <person name="Bonometti L."/>
            <person name="Westerberg I."/>
            <person name="Brannstrom I.O."/>
            <person name="Guillou S."/>
            <person name="Cros-Aarteil S."/>
            <person name="Calhoun S."/>
            <person name="Haridas S."/>
            <person name="Kuo A."/>
            <person name="Mondo S."/>
            <person name="Pangilinan J."/>
            <person name="Riley R."/>
            <person name="LaButti K."/>
            <person name="Andreopoulos B."/>
            <person name="Lipzen A."/>
            <person name="Chen C."/>
            <person name="Yan M."/>
            <person name="Daum C."/>
            <person name="Ng V."/>
            <person name="Clum A."/>
            <person name="Steindorff A."/>
            <person name="Ohm R.A."/>
            <person name="Martin F."/>
            <person name="Silar P."/>
            <person name="Natvig D.O."/>
            <person name="Lalanne C."/>
            <person name="Gautier V."/>
            <person name="Ament-Velasquez S.L."/>
            <person name="Kruys A."/>
            <person name="Hutchinson M.I."/>
            <person name="Powell A.J."/>
            <person name="Barry K."/>
            <person name="Miller A.N."/>
            <person name="Grigoriev I.V."/>
            <person name="Debuchy R."/>
            <person name="Gladieux P."/>
            <person name="Hiltunen Thoren M."/>
            <person name="Johannesson H."/>
        </authorList>
    </citation>
    <scope>NUCLEOTIDE SEQUENCE</scope>
    <source>
        <strain evidence="2">CBS 757.83</strain>
    </source>
</reference>
<organism evidence="2 3">
    <name type="scientific">Parathielavia hyrcaniae</name>
    <dbReference type="NCBI Taxonomy" id="113614"/>
    <lineage>
        <taxon>Eukaryota</taxon>
        <taxon>Fungi</taxon>
        <taxon>Dikarya</taxon>
        <taxon>Ascomycota</taxon>
        <taxon>Pezizomycotina</taxon>
        <taxon>Sordariomycetes</taxon>
        <taxon>Sordariomycetidae</taxon>
        <taxon>Sordariales</taxon>
        <taxon>Chaetomiaceae</taxon>
        <taxon>Parathielavia</taxon>
    </lineage>
</organism>
<name>A0AAN6Q6N9_9PEZI</name>
<evidence type="ECO:0000256" key="1">
    <source>
        <dbReference type="SAM" id="MobiDB-lite"/>
    </source>
</evidence>
<feature type="compositionally biased region" description="Basic and acidic residues" evidence="1">
    <location>
        <begin position="78"/>
        <end position="99"/>
    </location>
</feature>
<protein>
    <submittedName>
        <fullName evidence="2">Uncharacterized protein</fullName>
    </submittedName>
</protein>
<comment type="caution">
    <text evidence="2">The sequence shown here is derived from an EMBL/GenBank/DDBJ whole genome shotgun (WGS) entry which is preliminary data.</text>
</comment>
<accession>A0AAN6Q6N9</accession>
<reference evidence="2" key="2">
    <citation type="submission" date="2023-05" db="EMBL/GenBank/DDBJ databases">
        <authorList>
            <consortium name="Lawrence Berkeley National Laboratory"/>
            <person name="Steindorff A."/>
            <person name="Hensen N."/>
            <person name="Bonometti L."/>
            <person name="Westerberg I."/>
            <person name="Brannstrom I.O."/>
            <person name="Guillou S."/>
            <person name="Cros-Aarteil S."/>
            <person name="Calhoun S."/>
            <person name="Haridas S."/>
            <person name="Kuo A."/>
            <person name="Mondo S."/>
            <person name="Pangilinan J."/>
            <person name="Riley R."/>
            <person name="Labutti K."/>
            <person name="Andreopoulos B."/>
            <person name="Lipzen A."/>
            <person name="Chen C."/>
            <person name="Yanf M."/>
            <person name="Daum C."/>
            <person name="Ng V."/>
            <person name="Clum A."/>
            <person name="Ohm R."/>
            <person name="Martin F."/>
            <person name="Silar P."/>
            <person name="Natvig D."/>
            <person name="Lalanne C."/>
            <person name="Gautier V."/>
            <person name="Ament-Velasquez S.L."/>
            <person name="Kruys A."/>
            <person name="Hutchinson M.I."/>
            <person name="Powell A.J."/>
            <person name="Barry K."/>
            <person name="Miller A.N."/>
            <person name="Grigoriev I.V."/>
            <person name="Debuchy R."/>
            <person name="Gladieux P."/>
            <person name="Thoren M.H."/>
            <person name="Johannesson H."/>
        </authorList>
    </citation>
    <scope>NUCLEOTIDE SEQUENCE</scope>
    <source>
        <strain evidence="2">CBS 757.83</strain>
    </source>
</reference>
<feature type="region of interest" description="Disordered" evidence="1">
    <location>
        <begin position="23"/>
        <end position="99"/>
    </location>
</feature>
<dbReference type="EMBL" id="MU863626">
    <property type="protein sequence ID" value="KAK4104573.1"/>
    <property type="molecule type" value="Genomic_DNA"/>
</dbReference>
<evidence type="ECO:0000313" key="3">
    <source>
        <dbReference type="Proteomes" id="UP001305647"/>
    </source>
</evidence>
<sequence length="99" mass="10279">MAVVDIISADQMSQYKADKIETAKSNLPLPEDPPVKSDFNSADSRTTAAVGVSAGDVSTGPGVSSGLREPATQGSDMDMSKIGRQGKEGLEEPPKDARS</sequence>
<gene>
    <name evidence="2" type="ORF">N658DRAFT_521218</name>
</gene>
<dbReference type="Proteomes" id="UP001305647">
    <property type="component" value="Unassembled WGS sequence"/>
</dbReference>
<feature type="compositionally biased region" description="Polar residues" evidence="1">
    <location>
        <begin position="38"/>
        <end position="47"/>
    </location>
</feature>
<evidence type="ECO:0000313" key="2">
    <source>
        <dbReference type="EMBL" id="KAK4104573.1"/>
    </source>
</evidence>
<dbReference type="AlphaFoldDB" id="A0AAN6Q6N9"/>
<proteinExistence type="predicted"/>
<keyword evidence="3" id="KW-1185">Reference proteome</keyword>